<comment type="caution">
    <text evidence="4">The sequence shown here is derived from an EMBL/GenBank/DDBJ whole genome shotgun (WGS) entry which is preliminary data.</text>
</comment>
<dbReference type="InterPro" id="IPR010998">
    <property type="entry name" value="Integrase_recombinase_N"/>
</dbReference>
<dbReference type="InterPro" id="IPR013762">
    <property type="entry name" value="Integrase-like_cat_sf"/>
</dbReference>
<dbReference type="Gene3D" id="1.10.150.130">
    <property type="match status" value="1"/>
</dbReference>
<dbReference type="GO" id="GO:0003677">
    <property type="term" value="F:DNA binding"/>
    <property type="evidence" value="ECO:0007669"/>
    <property type="project" value="UniProtKB-KW"/>
</dbReference>
<dbReference type="Gene3D" id="1.10.443.10">
    <property type="entry name" value="Intergrase catalytic core"/>
    <property type="match status" value="1"/>
</dbReference>
<dbReference type="GO" id="GO:0006310">
    <property type="term" value="P:DNA recombination"/>
    <property type="evidence" value="ECO:0007669"/>
    <property type="project" value="UniProtKB-KW"/>
</dbReference>
<reference evidence="4 5" key="1">
    <citation type="submission" date="2020-02" db="EMBL/GenBank/DDBJ databases">
        <title>Draft genome sequence of two Spirosoma agri KCTC 52727 and Spirosoma terrae KCTC 52035.</title>
        <authorList>
            <person name="Rojas J."/>
            <person name="Ambika Manirajan B."/>
            <person name="Suarez C."/>
            <person name="Ratering S."/>
            <person name="Schnell S."/>
        </authorList>
    </citation>
    <scope>NUCLEOTIDE SEQUENCE [LARGE SCALE GENOMIC DNA]</scope>
    <source>
        <strain evidence="4 5">KCTC 52035</strain>
    </source>
</reference>
<feature type="domain" description="Tyr recombinase" evidence="3">
    <location>
        <begin position="115"/>
        <end position="296"/>
    </location>
</feature>
<organism evidence="4 5">
    <name type="scientific">Spirosoma terrae</name>
    <dbReference type="NCBI Taxonomy" id="1968276"/>
    <lineage>
        <taxon>Bacteria</taxon>
        <taxon>Pseudomonadati</taxon>
        <taxon>Bacteroidota</taxon>
        <taxon>Cytophagia</taxon>
        <taxon>Cytophagales</taxon>
        <taxon>Cytophagaceae</taxon>
        <taxon>Spirosoma</taxon>
    </lineage>
</organism>
<protein>
    <submittedName>
        <fullName evidence="4">Site-specific integrase</fullName>
    </submittedName>
</protein>
<evidence type="ECO:0000256" key="1">
    <source>
        <dbReference type="ARBA" id="ARBA00023125"/>
    </source>
</evidence>
<evidence type="ECO:0000256" key="2">
    <source>
        <dbReference type="ARBA" id="ARBA00023172"/>
    </source>
</evidence>
<dbReference type="RefSeq" id="WP_163945147.1">
    <property type="nucleotide sequence ID" value="NZ_JAAFZH010000002.1"/>
</dbReference>
<evidence type="ECO:0000259" key="3">
    <source>
        <dbReference type="PROSITE" id="PS51898"/>
    </source>
</evidence>
<sequence length="299" mass="35756">MRKSPTLKDDLKEYLEYKESILRDDSYKVYKLFGKKFLSFLEVKKLIDTPTKDVTPKLCENYKRHILKLHKHTTTRNKEIAQMKTFFYQFTKSGWERYRVSPAQNIELLPKQDSELHEPFSENQASEIIGKILEKRDYWLLLYIYMIHYTFARPGREVRLMKVGDIKPRALLIRPENSKNRRTKTPTIAKPVEQLIEYLGIKNMPNHYYIFGANGCPGTKPCGRNLYYHRHRQILKELKIEGKYTLYGWKHTGNIRAITLGINERELQFQNGFRDHRTLEIYIRKLSAYMSSEIYEKFL</sequence>
<keyword evidence="1" id="KW-0238">DNA-binding</keyword>
<evidence type="ECO:0000313" key="4">
    <source>
        <dbReference type="EMBL" id="NDU94710.1"/>
    </source>
</evidence>
<evidence type="ECO:0000313" key="5">
    <source>
        <dbReference type="Proteomes" id="UP000474175"/>
    </source>
</evidence>
<dbReference type="EMBL" id="JAAFZH010000002">
    <property type="protein sequence ID" value="NDU94710.1"/>
    <property type="molecule type" value="Genomic_DNA"/>
</dbReference>
<name>A0A6L9L2W1_9BACT</name>
<keyword evidence="2" id="KW-0233">DNA recombination</keyword>
<dbReference type="SUPFAM" id="SSF56349">
    <property type="entry name" value="DNA breaking-rejoining enzymes"/>
    <property type="match status" value="1"/>
</dbReference>
<keyword evidence="5" id="KW-1185">Reference proteome</keyword>
<dbReference type="Proteomes" id="UP000474175">
    <property type="component" value="Unassembled WGS sequence"/>
</dbReference>
<accession>A0A6L9L2W1</accession>
<gene>
    <name evidence="4" type="ORF">GK108_07485</name>
</gene>
<dbReference type="InterPro" id="IPR011010">
    <property type="entry name" value="DNA_brk_join_enz"/>
</dbReference>
<dbReference type="GO" id="GO:0015074">
    <property type="term" value="P:DNA integration"/>
    <property type="evidence" value="ECO:0007669"/>
    <property type="project" value="InterPro"/>
</dbReference>
<dbReference type="InterPro" id="IPR002104">
    <property type="entry name" value="Integrase_catalytic"/>
</dbReference>
<dbReference type="AlphaFoldDB" id="A0A6L9L2W1"/>
<dbReference type="PROSITE" id="PS51898">
    <property type="entry name" value="TYR_RECOMBINASE"/>
    <property type="match status" value="1"/>
</dbReference>
<proteinExistence type="predicted"/>